<dbReference type="SUPFAM" id="SSF56349">
    <property type="entry name" value="DNA breaking-rejoining enzymes"/>
    <property type="match status" value="1"/>
</dbReference>
<organism evidence="6 7">
    <name type="scientific">Paramylibacter kogurei</name>
    <dbReference type="NCBI Taxonomy" id="1889778"/>
    <lineage>
        <taxon>Bacteria</taxon>
        <taxon>Pseudomonadati</taxon>
        <taxon>Pseudomonadota</taxon>
        <taxon>Alphaproteobacteria</taxon>
        <taxon>Rhodobacterales</taxon>
        <taxon>Paracoccaceae</taxon>
        <taxon>Paramylibacter</taxon>
    </lineage>
</organism>
<dbReference type="Proteomes" id="UP000231516">
    <property type="component" value="Unassembled WGS sequence"/>
</dbReference>
<accession>A0A2G5K8L4</accession>
<dbReference type="InterPro" id="IPR010998">
    <property type="entry name" value="Integrase_recombinase_N"/>
</dbReference>
<dbReference type="GO" id="GO:0006310">
    <property type="term" value="P:DNA recombination"/>
    <property type="evidence" value="ECO:0007669"/>
    <property type="project" value="UniProtKB-KW"/>
</dbReference>
<keyword evidence="2" id="KW-0229">DNA integration</keyword>
<dbReference type="InterPro" id="IPR025166">
    <property type="entry name" value="Integrase_DNA_bind_dom"/>
</dbReference>
<dbReference type="InterPro" id="IPR011010">
    <property type="entry name" value="DNA_brk_join_enz"/>
</dbReference>
<keyword evidence="4" id="KW-0233">DNA recombination</keyword>
<dbReference type="InterPro" id="IPR050808">
    <property type="entry name" value="Phage_Integrase"/>
</dbReference>
<evidence type="ECO:0000256" key="2">
    <source>
        <dbReference type="ARBA" id="ARBA00022908"/>
    </source>
</evidence>
<dbReference type="GO" id="GO:0015074">
    <property type="term" value="P:DNA integration"/>
    <property type="evidence" value="ECO:0007669"/>
    <property type="project" value="UniProtKB-KW"/>
</dbReference>
<feature type="domain" description="Tyr recombinase" evidence="5">
    <location>
        <begin position="188"/>
        <end position="371"/>
    </location>
</feature>
<dbReference type="Pfam" id="PF13356">
    <property type="entry name" value="Arm-DNA-bind_3"/>
    <property type="match status" value="1"/>
</dbReference>
<reference evidence="6 7" key="1">
    <citation type="submission" date="2016-08" db="EMBL/GenBank/DDBJ databases">
        <title>Draft genome of Amylibacter sp. strain 4G11.</title>
        <authorList>
            <person name="Wong S.-K."/>
            <person name="Hamasaki K."/>
            <person name="Yoshizawa S."/>
        </authorList>
    </citation>
    <scope>NUCLEOTIDE SEQUENCE [LARGE SCALE GENOMIC DNA]</scope>
    <source>
        <strain evidence="6 7">4G11</strain>
    </source>
</reference>
<evidence type="ECO:0000313" key="6">
    <source>
        <dbReference type="EMBL" id="PIB25878.1"/>
    </source>
</evidence>
<keyword evidence="7" id="KW-1185">Reference proteome</keyword>
<dbReference type="Gene3D" id="3.30.160.390">
    <property type="entry name" value="Integrase, DNA-binding domain"/>
    <property type="match status" value="1"/>
</dbReference>
<evidence type="ECO:0000256" key="1">
    <source>
        <dbReference type="ARBA" id="ARBA00008857"/>
    </source>
</evidence>
<dbReference type="PROSITE" id="PS51898">
    <property type="entry name" value="TYR_RECOMBINASE"/>
    <property type="match status" value="1"/>
</dbReference>
<dbReference type="AlphaFoldDB" id="A0A2G5K8L4"/>
<evidence type="ECO:0000259" key="5">
    <source>
        <dbReference type="PROSITE" id="PS51898"/>
    </source>
</evidence>
<protein>
    <submittedName>
        <fullName evidence="6">Integrase</fullName>
    </submittedName>
</protein>
<dbReference type="PANTHER" id="PTHR30629">
    <property type="entry name" value="PROPHAGE INTEGRASE"/>
    <property type="match status" value="1"/>
</dbReference>
<dbReference type="PANTHER" id="PTHR30629:SF2">
    <property type="entry name" value="PROPHAGE INTEGRASE INTS-RELATED"/>
    <property type="match status" value="1"/>
</dbReference>
<dbReference type="RefSeq" id="WP_099591619.1">
    <property type="nucleotide sequence ID" value="NZ_MDGM01000007.1"/>
</dbReference>
<comment type="caution">
    <text evidence="6">The sequence shown here is derived from an EMBL/GenBank/DDBJ whole genome shotgun (WGS) entry which is preliminary data.</text>
</comment>
<name>A0A2G5K8L4_9RHOB</name>
<dbReference type="InterPro" id="IPR038488">
    <property type="entry name" value="Integrase_DNA-bd_sf"/>
</dbReference>
<dbReference type="Gene3D" id="1.10.150.130">
    <property type="match status" value="1"/>
</dbReference>
<dbReference type="Pfam" id="PF00589">
    <property type="entry name" value="Phage_integrase"/>
    <property type="match status" value="1"/>
</dbReference>
<dbReference type="EMBL" id="MDGM01000007">
    <property type="protein sequence ID" value="PIB25878.1"/>
    <property type="molecule type" value="Genomic_DNA"/>
</dbReference>
<dbReference type="GO" id="GO:0003677">
    <property type="term" value="F:DNA binding"/>
    <property type="evidence" value="ECO:0007669"/>
    <property type="project" value="UniProtKB-KW"/>
</dbReference>
<evidence type="ECO:0000256" key="4">
    <source>
        <dbReference type="ARBA" id="ARBA00023172"/>
    </source>
</evidence>
<comment type="similarity">
    <text evidence="1">Belongs to the 'phage' integrase family.</text>
</comment>
<evidence type="ECO:0000313" key="7">
    <source>
        <dbReference type="Proteomes" id="UP000231516"/>
    </source>
</evidence>
<sequence length="385" mass="44482">MSKLTKRLVDSLVAEPKERIYWDDELGGFGIRIYPTGRKVYIAQYRANGRTRRKNIGQHGVMTAEEARKEAKFIHADVARGADPSADRKARLRSPTVMELGERFITDHVQLHLKPTTQTDYINMLRKKIYPALGSIKVFEITFNDVAAFHLKLRDTPYQANRCVMLMSKMFNLAEDWGYRPMNTNPTKRLKKYPEAEKKRYLDEVEQEKLGETMAQMLTDGKISRYVFAAFYLLLLTGCRLSEIQKLKWDYVTRTHLELPDSKTGRRRIPLPREARQLLASLEQRDDNPYVIIGDHATGYYNDLQKPWRKIRSRAGLEDVRLHDLRHTYASVAVMNGIDPFMLKEILGHKNLSTTLRYAHLSDDAVQKAAGQIANRLSNTLGRLN</sequence>
<dbReference type="OrthoDB" id="6388170at2"/>
<proteinExistence type="inferred from homology"/>
<dbReference type="CDD" id="cd00796">
    <property type="entry name" value="INT_Rci_Hp1_C"/>
    <property type="match status" value="1"/>
</dbReference>
<dbReference type="InterPro" id="IPR004107">
    <property type="entry name" value="Integrase_SAM-like_N"/>
</dbReference>
<gene>
    <name evidence="6" type="ORF">BFP76_12815</name>
</gene>
<dbReference type="Pfam" id="PF14659">
    <property type="entry name" value="Phage_int_SAM_3"/>
    <property type="match status" value="1"/>
</dbReference>
<dbReference type="InterPro" id="IPR002104">
    <property type="entry name" value="Integrase_catalytic"/>
</dbReference>
<keyword evidence="3" id="KW-0238">DNA-binding</keyword>
<evidence type="ECO:0000256" key="3">
    <source>
        <dbReference type="ARBA" id="ARBA00023125"/>
    </source>
</evidence>
<dbReference type="Gene3D" id="1.10.443.10">
    <property type="entry name" value="Intergrase catalytic core"/>
    <property type="match status" value="1"/>
</dbReference>
<dbReference type="InterPro" id="IPR013762">
    <property type="entry name" value="Integrase-like_cat_sf"/>
</dbReference>